<dbReference type="STRING" id="1890683.A0A427YD44"/>
<proteinExistence type="predicted"/>
<evidence type="ECO:0000313" key="1">
    <source>
        <dbReference type="EMBL" id="RSH88874.1"/>
    </source>
</evidence>
<gene>
    <name evidence="1" type="ORF">EHS25_002536</name>
</gene>
<protein>
    <recommendedName>
        <fullName evidence="3">Glycogenin glucosyltransferase</fullName>
    </recommendedName>
</protein>
<evidence type="ECO:0008006" key="3">
    <source>
        <dbReference type="Google" id="ProtNLM"/>
    </source>
</evidence>
<name>A0A427YD44_9TREE</name>
<dbReference type="Proteomes" id="UP000279259">
    <property type="component" value="Unassembled WGS sequence"/>
</dbReference>
<comment type="caution">
    <text evidence="1">The sequence shown here is derived from an EMBL/GenBank/DDBJ whole genome shotgun (WGS) entry which is preliminary data.</text>
</comment>
<dbReference type="SUPFAM" id="SSF53448">
    <property type="entry name" value="Nucleotide-diphospho-sugar transferases"/>
    <property type="match status" value="1"/>
</dbReference>
<dbReference type="InterPro" id="IPR050587">
    <property type="entry name" value="GNT1/Glycosyltrans_8"/>
</dbReference>
<dbReference type="AlphaFoldDB" id="A0A427YD44"/>
<dbReference type="InterPro" id="IPR029044">
    <property type="entry name" value="Nucleotide-diphossugar_trans"/>
</dbReference>
<dbReference type="Gene3D" id="3.90.550.10">
    <property type="entry name" value="Spore Coat Polysaccharide Biosynthesis Protein SpsA, Chain A"/>
    <property type="match status" value="1"/>
</dbReference>
<dbReference type="PANTHER" id="PTHR11183">
    <property type="entry name" value="GLYCOGENIN SUBFAMILY MEMBER"/>
    <property type="match status" value="1"/>
</dbReference>
<sequence length="360" mass="40615">MGLPFANPLPPPVQVSTASWRSKLTPSNIAFGVAAGVMCLMLLTVHHVELRTSHTSHTSHASHTPSKSAVYTSLCSEHNPNLVGCSPAPSPHSKEAYVSFVSMIADPHYVDAMRLQLFAVRHDPLTRDPTPRDFVVLTTKHTPEWVKAELASGGAVIWYTDIIEGMPGEDTVGGRLNYRDMYTKLAIWNLTDYDRVLYLDADILISKPMYEIWDDPNSDPPSGLAGLSDPMGQNHEIPIPDNGYINAGLLLLRPSNLTFKRLVETRDFDYGLFEQNLINTYFSRDGPHPWASLDPKYIAGWPTNRDLQAGIHAFHEKFWQDTRSDLDRELTELWNQQMGRMEGYYERMEYAGKAKRLVIM</sequence>
<dbReference type="Pfam" id="PF01501">
    <property type="entry name" value="Glyco_transf_8"/>
    <property type="match status" value="1"/>
</dbReference>
<organism evidence="1 2">
    <name type="scientific">Saitozyma podzolica</name>
    <dbReference type="NCBI Taxonomy" id="1890683"/>
    <lineage>
        <taxon>Eukaryota</taxon>
        <taxon>Fungi</taxon>
        <taxon>Dikarya</taxon>
        <taxon>Basidiomycota</taxon>
        <taxon>Agaricomycotina</taxon>
        <taxon>Tremellomycetes</taxon>
        <taxon>Tremellales</taxon>
        <taxon>Trimorphomycetaceae</taxon>
        <taxon>Saitozyma</taxon>
    </lineage>
</organism>
<dbReference type="GO" id="GO:0016757">
    <property type="term" value="F:glycosyltransferase activity"/>
    <property type="evidence" value="ECO:0007669"/>
    <property type="project" value="InterPro"/>
</dbReference>
<dbReference type="OrthoDB" id="2014201at2759"/>
<dbReference type="InterPro" id="IPR002495">
    <property type="entry name" value="Glyco_trans_8"/>
</dbReference>
<dbReference type="EMBL" id="RSCD01000015">
    <property type="protein sequence ID" value="RSH88874.1"/>
    <property type="molecule type" value="Genomic_DNA"/>
</dbReference>
<keyword evidence="2" id="KW-1185">Reference proteome</keyword>
<accession>A0A427YD44</accession>
<evidence type="ECO:0000313" key="2">
    <source>
        <dbReference type="Proteomes" id="UP000279259"/>
    </source>
</evidence>
<reference evidence="1 2" key="1">
    <citation type="submission" date="2018-11" db="EMBL/GenBank/DDBJ databases">
        <title>Genome sequence of Saitozyma podzolica DSM 27192.</title>
        <authorList>
            <person name="Aliyu H."/>
            <person name="Gorte O."/>
            <person name="Ochsenreither K."/>
        </authorList>
    </citation>
    <scope>NUCLEOTIDE SEQUENCE [LARGE SCALE GENOMIC DNA]</scope>
    <source>
        <strain evidence="1 2">DSM 27192</strain>
    </source>
</reference>